<dbReference type="Pfam" id="PF00611">
    <property type="entry name" value="FCH"/>
    <property type="match status" value="1"/>
</dbReference>
<dbReference type="Pfam" id="PF00856">
    <property type="entry name" value="SET"/>
    <property type="match status" value="1"/>
</dbReference>
<feature type="region of interest" description="Disordered" evidence="1">
    <location>
        <begin position="525"/>
        <end position="557"/>
    </location>
</feature>
<evidence type="ECO:0000313" key="4">
    <source>
        <dbReference type="Proteomes" id="UP000078397"/>
    </source>
</evidence>
<feature type="compositionally biased region" description="Basic and acidic residues" evidence="1">
    <location>
        <begin position="395"/>
        <end position="410"/>
    </location>
</feature>
<evidence type="ECO:0000259" key="2">
    <source>
        <dbReference type="PROSITE" id="PS50280"/>
    </source>
</evidence>
<feature type="compositionally biased region" description="Polar residues" evidence="1">
    <location>
        <begin position="380"/>
        <end position="393"/>
    </location>
</feature>
<gene>
    <name evidence="3" type="ORF">VFPPC_07526</name>
</gene>
<dbReference type="InterPro" id="IPR001060">
    <property type="entry name" value="FCH_dom"/>
</dbReference>
<dbReference type="InterPro" id="IPR018808">
    <property type="entry name" value="Muniscin_C"/>
</dbReference>
<dbReference type="Gene3D" id="1.20.1270.60">
    <property type="entry name" value="Arfaptin homology (AH) domain/BAR domain"/>
    <property type="match status" value="1"/>
</dbReference>
<dbReference type="CDD" id="cd09264">
    <property type="entry name" value="AP_Syp1_MHD"/>
    <property type="match status" value="1"/>
</dbReference>
<feature type="region of interest" description="Disordered" evidence="1">
    <location>
        <begin position="233"/>
        <end position="441"/>
    </location>
</feature>
<dbReference type="Pfam" id="PF10291">
    <property type="entry name" value="muHD"/>
    <property type="match status" value="1"/>
</dbReference>
<dbReference type="InterPro" id="IPR046341">
    <property type="entry name" value="SET_dom_sf"/>
</dbReference>
<dbReference type="InterPro" id="IPR027267">
    <property type="entry name" value="AH/BAR_dom_sf"/>
</dbReference>
<dbReference type="FunFam" id="1.20.1270.60:FF:000102">
    <property type="entry name" value="WGS project CABT00000000 data, contig 2.23"/>
    <property type="match status" value="1"/>
</dbReference>
<dbReference type="SUPFAM" id="SSF103657">
    <property type="entry name" value="BAR/IMD domain-like"/>
    <property type="match status" value="1"/>
</dbReference>
<proteinExistence type="predicted"/>
<feature type="compositionally biased region" description="Polar residues" evidence="1">
    <location>
        <begin position="413"/>
        <end position="422"/>
    </location>
</feature>
<dbReference type="SUPFAM" id="SSF82199">
    <property type="entry name" value="SET domain"/>
    <property type="match status" value="1"/>
</dbReference>
<protein>
    <submittedName>
        <fullName evidence="3">Fes/CIP4 domain-containing protein</fullName>
    </submittedName>
</protein>
<dbReference type="Proteomes" id="UP000078397">
    <property type="component" value="Unassembled WGS sequence"/>
</dbReference>
<dbReference type="PROSITE" id="PS50280">
    <property type="entry name" value="SET"/>
    <property type="match status" value="1"/>
</dbReference>
<feature type="region of interest" description="Disordered" evidence="1">
    <location>
        <begin position="1038"/>
        <end position="1059"/>
    </location>
</feature>
<reference evidence="3 4" key="1">
    <citation type="journal article" date="2016" name="PLoS Pathog.">
        <title>Biosynthesis of antibiotic leucinostatins in bio-control fungus Purpureocillium lilacinum and their inhibition on phytophthora revealed by genome mining.</title>
        <authorList>
            <person name="Wang G."/>
            <person name="Liu Z."/>
            <person name="Lin R."/>
            <person name="Li E."/>
            <person name="Mao Z."/>
            <person name="Ling J."/>
            <person name="Yang Y."/>
            <person name="Yin W.B."/>
            <person name="Xie B."/>
        </authorList>
    </citation>
    <scope>NUCLEOTIDE SEQUENCE [LARGE SCALE GENOMIC DNA]</scope>
    <source>
        <strain evidence="3">170</strain>
    </source>
</reference>
<dbReference type="Gene3D" id="2.170.270.10">
    <property type="entry name" value="SET domain"/>
    <property type="match status" value="1"/>
</dbReference>
<dbReference type="KEGG" id="pchm:VFPPC_07526"/>
<accession>A0A179FK07</accession>
<organism evidence="3 4">
    <name type="scientific">Pochonia chlamydosporia 170</name>
    <dbReference type="NCBI Taxonomy" id="1380566"/>
    <lineage>
        <taxon>Eukaryota</taxon>
        <taxon>Fungi</taxon>
        <taxon>Dikarya</taxon>
        <taxon>Ascomycota</taxon>
        <taxon>Pezizomycotina</taxon>
        <taxon>Sordariomycetes</taxon>
        <taxon>Hypocreomycetidae</taxon>
        <taxon>Hypocreales</taxon>
        <taxon>Clavicipitaceae</taxon>
        <taxon>Pochonia</taxon>
    </lineage>
</organism>
<dbReference type="CDD" id="cd07650">
    <property type="entry name" value="F-BAR_Syp1p_like"/>
    <property type="match status" value="1"/>
</dbReference>
<sequence>MEDMARSEYPAMLANLQPSQAVQALNDRVKRINKVNLEIADWLQERRRIEEQYVLGLRRLAQSRAPNSQSELGVFQVPWTRIVDAVERIAQSHHLFAERLESDVEQPLRVYQQRRDYQNMHNISSNLTMMARDLEGAQDKSDKLNKKGTKASTQKVDEASAKLESASQQWESQAPFIFESLQAVDETRVNHLRDVLTQYQTHEADQAQRVQDIAAQTLAVVLEINTEKEIKDFAASTTAGKPPAPTRTSTRRSSMAGRQPSFEQPPPVPHTETMNSTASTTNPPPTRGSVSQQSQHEDDLSEQPPADQPKESKLRRLGTLFGGRRRQSVHGGFGHLSPGKTGGTTFGRLGSSHGRGVSPRTSSTNLHDSGRLASLAETPDTPTRSTQEESINDASRPHETTNGVHAKEGTESGAVNGTQSSDLFDVVPPPGPPPAQQNEKTTGIAKDEEGFTVRAPMNDPISEAQREAAGEEADQLFNLTIQNKPVDEEDPEAKQAALSNVANTLKLGPATRRTSTIRGRRDVRNTVYVPPPGATQTESSLSAISSSPPMPGSASFTRSPAMNALASESSIAGTSDTQSVRSGHSLGNLIHAKHPDLTGPGLQSSIIETVSATFEDGIVKSANVAGELAFVHNDADISAEKTHETIRINNFPKLERIGPNRIFVQNASLDQPDQFALDLSHLSKTAIAFSYKVFSEASDASSLGKHCPLLLKPAWKPQDDKLGLLLQYQLNPTSELTAPVTLHNVVFVARYDGKATAAQTKPSGTHLKDKHLVYWRLGDVTLTSDMQKIVCRIVGADGVGPTPGHVEARWEYIASGDAVVGSGISVSRLADKGKNKELTEDDPFADAGSATSQTWVDVPVARKLVGGKYEGNWPNGSRPPFSRHLITAFLEKKDNEIDGTTTEASELEPRVTLIETAYPPCAASFRQLSPITISELLLETHHRGRSIFVRILTPPWRDPRPWTSLLAVVEDKAGTAVVLRMSFVPEEDVIPADEYLRPGSVLRLKDPYFKQLENGWYCLDVHHVTDVKWFEETEEGVPSQWRKEPSDEGSESIRRRGNEAVERKASAEASRLYESALKIATTVEEEQIASLNLSLAYLRLGRPERALARACVNDGGRTPTSEKALFRQARSQYEMGTLEMGAFGSCVNTLLSLRRLWPRNRAAGDLQQRALARIQEERTGNYSFLQMYEQAKMTPPLIDCATFSTLVEVDESSRGTFTTRRVAAGELLLCEKAFAYSYADGDDASSQKQILMNTNTSRVVTGGQARLLADIVQKRRHNWDLTCQFQDLDAGADIFWDHKNNSGPEIDSFVVESIISRNAFGCSRTSHDDFHSSNRYEVSSEYSDGEARSFLNCGIWILASHIDHSCIGNCQRSFIGDVQIIRATKDLEAGTELLFPYRQPQLLESYQDVRRSLSKWSSYCTCQLCQLRKSTSSEMLHKRRALHEELVQLSGDWRTVDIARVKLLVEEMKKTYPVIVGSQIRLELWSPYYMLSYNFASRGNLRESFDMMINAFKALGYDIIATLPNTEGTPATFEIKQWGLVNNSVPQAFFMLGSCCNGLCPELCTVVTAYSKLSYRMLVGEGDTAHDFYPSFE</sequence>
<feature type="domain" description="SET" evidence="2">
    <location>
        <begin position="1205"/>
        <end position="1398"/>
    </location>
</feature>
<dbReference type="RefSeq" id="XP_022284355.1">
    <property type="nucleotide sequence ID" value="XM_022428567.1"/>
</dbReference>
<dbReference type="OrthoDB" id="331602at2759"/>
<dbReference type="GeneID" id="28850362"/>
<feature type="region of interest" description="Disordered" evidence="1">
    <location>
        <begin position="137"/>
        <end position="159"/>
    </location>
</feature>
<dbReference type="EMBL" id="LSBJ02000004">
    <property type="protein sequence ID" value="OAQ65892.2"/>
    <property type="molecule type" value="Genomic_DNA"/>
</dbReference>
<dbReference type="InterPro" id="IPR011990">
    <property type="entry name" value="TPR-like_helical_dom_sf"/>
</dbReference>
<evidence type="ECO:0000313" key="3">
    <source>
        <dbReference type="EMBL" id="OAQ65892.2"/>
    </source>
</evidence>
<keyword evidence="4" id="KW-1185">Reference proteome</keyword>
<comment type="caution">
    <text evidence="3">The sequence shown here is derived from an EMBL/GenBank/DDBJ whole genome shotgun (WGS) entry which is preliminary data.</text>
</comment>
<dbReference type="STRING" id="1380566.A0A179FK07"/>
<name>A0A179FK07_METCM</name>
<dbReference type="Gene3D" id="1.25.40.10">
    <property type="entry name" value="Tetratricopeptide repeat domain"/>
    <property type="match status" value="1"/>
</dbReference>
<feature type="compositionally biased region" description="Basic and acidic residues" evidence="1">
    <location>
        <begin position="1041"/>
        <end position="1059"/>
    </location>
</feature>
<dbReference type="InterPro" id="IPR001214">
    <property type="entry name" value="SET_dom"/>
</dbReference>
<dbReference type="SUPFAM" id="SSF48452">
    <property type="entry name" value="TPR-like"/>
    <property type="match status" value="1"/>
</dbReference>
<evidence type="ECO:0000256" key="1">
    <source>
        <dbReference type="SAM" id="MobiDB-lite"/>
    </source>
</evidence>
<dbReference type="InterPro" id="IPR049609">
    <property type="entry name" value="Syp1-like_MHD"/>
</dbReference>
<dbReference type="PANTHER" id="PTHR47643">
    <property type="entry name" value="TPR DOMAIN PROTEIN (AFU_ORTHOLOGUE AFUA_5G12710)"/>
    <property type="match status" value="1"/>
</dbReference>
<dbReference type="InterPro" id="IPR053209">
    <property type="entry name" value="Gramillin-biosynth_MTr"/>
</dbReference>
<dbReference type="PANTHER" id="PTHR47643:SF2">
    <property type="entry name" value="TPR DOMAIN PROTEIN (AFU_ORTHOLOGUE AFUA_5G12710)"/>
    <property type="match status" value="1"/>
</dbReference>